<gene>
    <name evidence="6" type="ORF">PENPOL_c005G02620</name>
</gene>
<comment type="caution">
    <text evidence="6">The sequence shown here is derived from an EMBL/GenBank/DDBJ whole genome shotgun (WGS) entry which is preliminary data.</text>
</comment>
<dbReference type="Proteomes" id="UP000191408">
    <property type="component" value="Unassembled WGS sequence"/>
</dbReference>
<keyword evidence="3" id="KW-0274">FAD</keyword>
<keyword evidence="7" id="KW-1185">Reference proteome</keyword>
<dbReference type="GO" id="GO:0050660">
    <property type="term" value="F:flavin adenine dinucleotide binding"/>
    <property type="evidence" value="ECO:0007669"/>
    <property type="project" value="TreeGrafter"/>
</dbReference>
<dbReference type="OrthoDB" id="202203at2759"/>
<dbReference type="PRINTS" id="PR00368">
    <property type="entry name" value="FADPNR"/>
</dbReference>
<dbReference type="GO" id="GO:0004174">
    <property type="term" value="F:electron-transferring-flavoprotein dehydrogenase activity"/>
    <property type="evidence" value="ECO:0007669"/>
    <property type="project" value="TreeGrafter"/>
</dbReference>
<evidence type="ECO:0000313" key="6">
    <source>
        <dbReference type="EMBL" id="OQD65978.1"/>
    </source>
</evidence>
<proteinExistence type="inferred from homology"/>
<dbReference type="PANTHER" id="PTHR43735:SF3">
    <property type="entry name" value="FERROPTOSIS SUPPRESSOR PROTEIN 1"/>
    <property type="match status" value="1"/>
</dbReference>
<dbReference type="Gene3D" id="3.50.50.100">
    <property type="match status" value="2"/>
</dbReference>
<feature type="domain" description="FAD/NAD(P)-binding" evidence="5">
    <location>
        <begin position="56"/>
        <end position="221"/>
    </location>
</feature>
<dbReference type="STRING" id="60169.A0A1V6NML5"/>
<evidence type="ECO:0000256" key="1">
    <source>
        <dbReference type="ARBA" id="ARBA00006442"/>
    </source>
</evidence>
<dbReference type="EMBL" id="MDYM01000005">
    <property type="protein sequence ID" value="OQD65978.1"/>
    <property type="molecule type" value="Genomic_DNA"/>
</dbReference>
<comment type="similarity">
    <text evidence="1">Belongs to the FAD-dependent oxidoreductase family.</text>
</comment>
<evidence type="ECO:0000256" key="2">
    <source>
        <dbReference type="ARBA" id="ARBA00022630"/>
    </source>
</evidence>
<protein>
    <recommendedName>
        <fullName evidence="5">FAD/NAD(P)-binding domain-containing protein</fullName>
    </recommendedName>
</protein>
<sequence length="432" mass="46491">MVRYASTLYSKKPRWKLGPRARELGLSSIFYILDHRASTIRKSSLPKNDVSDSSKNIVILGGSYGGVSTAHYLLKHVPQLPKKASYQVILISTSSQAICRPACLRALISDDMFPQEKLFVGVPQQFEQYPKDSFRFIQGTATKLDHHDRYVTASLKGGSTEKMAYHALVIATGTSTSSPLLELNSDSESLRATWKTFREALPNAKHIVIAGGGPTGVETAGHHYPSDGGLEDPPSLATRDCEEVGVTVVTGSRVATVSPAGVGTEGALTTNATVTLEDGETLEADLYIPATGAVANTGFIHESLLMASGSVESNVSTLRVDKAGARVYAIGDLGSHPCPAVHNISNTVPTLCANIKRDLLLAEGKEESTVGADRVFKDTRETQLVPIGKNKGVGTAMGFQLPSLFVWLIKGRSYWLWTTGDLWSGKQWAKES</sequence>
<name>A0A1V6NML5_PENPO</name>
<reference evidence="7" key="1">
    <citation type="journal article" date="2017" name="Nat. Microbiol.">
        <title>Global analysis of biosynthetic gene clusters reveals vast potential of secondary metabolite production in Penicillium species.</title>
        <authorList>
            <person name="Nielsen J.C."/>
            <person name="Grijseels S."/>
            <person name="Prigent S."/>
            <person name="Ji B."/>
            <person name="Dainat J."/>
            <person name="Nielsen K.F."/>
            <person name="Frisvad J.C."/>
            <person name="Workman M."/>
            <person name="Nielsen J."/>
        </authorList>
    </citation>
    <scope>NUCLEOTIDE SEQUENCE [LARGE SCALE GENOMIC DNA]</scope>
    <source>
        <strain evidence="7">IBT 4502</strain>
    </source>
</reference>
<evidence type="ECO:0000256" key="4">
    <source>
        <dbReference type="ARBA" id="ARBA00023002"/>
    </source>
</evidence>
<dbReference type="SUPFAM" id="SSF51905">
    <property type="entry name" value="FAD/NAD(P)-binding domain"/>
    <property type="match status" value="1"/>
</dbReference>
<keyword evidence="4" id="KW-0560">Oxidoreductase</keyword>
<dbReference type="InterPro" id="IPR036188">
    <property type="entry name" value="FAD/NAD-bd_sf"/>
</dbReference>
<dbReference type="AlphaFoldDB" id="A0A1V6NML5"/>
<dbReference type="GO" id="GO:0005737">
    <property type="term" value="C:cytoplasm"/>
    <property type="evidence" value="ECO:0007669"/>
    <property type="project" value="TreeGrafter"/>
</dbReference>
<organism evidence="6 7">
    <name type="scientific">Penicillium polonicum</name>
    <dbReference type="NCBI Taxonomy" id="60169"/>
    <lineage>
        <taxon>Eukaryota</taxon>
        <taxon>Fungi</taxon>
        <taxon>Dikarya</taxon>
        <taxon>Ascomycota</taxon>
        <taxon>Pezizomycotina</taxon>
        <taxon>Eurotiomycetes</taxon>
        <taxon>Eurotiomycetidae</taxon>
        <taxon>Eurotiales</taxon>
        <taxon>Aspergillaceae</taxon>
        <taxon>Penicillium</taxon>
    </lineage>
</organism>
<accession>A0A1V6NML5</accession>
<keyword evidence="2" id="KW-0285">Flavoprotein</keyword>
<dbReference type="InterPro" id="IPR023753">
    <property type="entry name" value="FAD/NAD-binding_dom"/>
</dbReference>
<dbReference type="PRINTS" id="PR00411">
    <property type="entry name" value="PNDRDTASEI"/>
</dbReference>
<dbReference type="Pfam" id="PF07992">
    <property type="entry name" value="Pyr_redox_2"/>
    <property type="match status" value="1"/>
</dbReference>
<evidence type="ECO:0000313" key="7">
    <source>
        <dbReference type="Proteomes" id="UP000191408"/>
    </source>
</evidence>
<dbReference type="PANTHER" id="PTHR43735">
    <property type="entry name" value="APOPTOSIS-INDUCING FACTOR 1"/>
    <property type="match status" value="1"/>
</dbReference>
<evidence type="ECO:0000256" key="3">
    <source>
        <dbReference type="ARBA" id="ARBA00022827"/>
    </source>
</evidence>
<evidence type="ECO:0000259" key="5">
    <source>
        <dbReference type="Pfam" id="PF07992"/>
    </source>
</evidence>